<evidence type="ECO:0000256" key="2">
    <source>
        <dbReference type="ARBA" id="ARBA00022771"/>
    </source>
</evidence>
<evidence type="ECO:0000256" key="4">
    <source>
        <dbReference type="ARBA" id="ARBA00023125"/>
    </source>
</evidence>
<sequence length="487" mass="51190">MWQLGLGGGAESYPERPDEPDCIYYLRTGFCGYGNRCRFNHPRDRSMAMGALRADGGEYPERVGQSVCQGEVRLSNEGPISGLRSQIMSTESTMCSRRSLSSSAAPRDAVPFLIIIYWALFPPGYSRMKIVVCMLDFAGGSSPSSSKKSISCLMESLLQGEKECSYYVKTGQCKFGVTCKYHHPQPAGIQAPPPAPAPAVYPSGPSPSVQSSQQYGVLQGNWPVARPAMIPGSYVPGSYGPMLLPPGVVPAPVSPVASPGTQPAVGASLYGITQLSPSATAYTGPYLSITSSAGPSSSSLKEHAFPERPGQPECQYYLRTGDCKFGATCKYHHPPEWSAAKINFALSPMGLPLRPGAPLCSHYAQNGVCRFGPSCKFDHPMRTLSYSPSASSLTDMPVAPYPVGSTNATLAPSSSSSDLRPELLSGLSKDAFSSQMSSMNSSSASVGSIFSTSGPVPQSSVHQSGQGSISSSGGSSISHGGEVHTSS</sequence>
<evidence type="ECO:0000256" key="5">
    <source>
        <dbReference type="PROSITE-ProRule" id="PRU00723"/>
    </source>
</evidence>
<feature type="zinc finger region" description="C3H1-type" evidence="5">
    <location>
        <begin position="308"/>
        <end position="336"/>
    </location>
</feature>
<proteinExistence type="predicted"/>
<comment type="caution">
    <text evidence="8">The sequence shown here is derived from an EMBL/GenBank/DDBJ whole genome shotgun (WGS) entry which is preliminary data.</text>
</comment>
<accession>A0ABR0V912</accession>
<dbReference type="Proteomes" id="UP001318860">
    <property type="component" value="Unassembled WGS sequence"/>
</dbReference>
<feature type="compositionally biased region" description="Low complexity" evidence="6">
    <location>
        <begin position="437"/>
        <end position="448"/>
    </location>
</feature>
<dbReference type="PROSITE" id="PS50103">
    <property type="entry name" value="ZF_C3H1"/>
    <property type="match status" value="4"/>
</dbReference>
<evidence type="ECO:0000256" key="3">
    <source>
        <dbReference type="ARBA" id="ARBA00022833"/>
    </source>
</evidence>
<keyword evidence="3 5" id="KW-0862">Zinc</keyword>
<reference evidence="8 9" key="1">
    <citation type="journal article" date="2021" name="Comput. Struct. Biotechnol. J.">
        <title>De novo genome assembly of the potent medicinal plant Rehmannia glutinosa using nanopore technology.</title>
        <authorList>
            <person name="Ma L."/>
            <person name="Dong C."/>
            <person name="Song C."/>
            <person name="Wang X."/>
            <person name="Zheng X."/>
            <person name="Niu Y."/>
            <person name="Chen S."/>
            <person name="Feng W."/>
        </authorList>
    </citation>
    <scope>NUCLEOTIDE SEQUENCE [LARGE SCALE GENOMIC DNA]</scope>
    <source>
        <strain evidence="8">DH-2019</strain>
    </source>
</reference>
<organism evidence="8 9">
    <name type="scientific">Rehmannia glutinosa</name>
    <name type="common">Chinese foxglove</name>
    <dbReference type="NCBI Taxonomy" id="99300"/>
    <lineage>
        <taxon>Eukaryota</taxon>
        <taxon>Viridiplantae</taxon>
        <taxon>Streptophyta</taxon>
        <taxon>Embryophyta</taxon>
        <taxon>Tracheophyta</taxon>
        <taxon>Spermatophyta</taxon>
        <taxon>Magnoliopsida</taxon>
        <taxon>eudicotyledons</taxon>
        <taxon>Gunneridae</taxon>
        <taxon>Pentapetalae</taxon>
        <taxon>asterids</taxon>
        <taxon>lamiids</taxon>
        <taxon>Lamiales</taxon>
        <taxon>Orobanchaceae</taxon>
        <taxon>Rehmannieae</taxon>
        <taxon>Rehmannia</taxon>
    </lineage>
</organism>
<feature type="region of interest" description="Disordered" evidence="6">
    <location>
        <begin position="437"/>
        <end position="487"/>
    </location>
</feature>
<evidence type="ECO:0000313" key="9">
    <source>
        <dbReference type="Proteomes" id="UP001318860"/>
    </source>
</evidence>
<keyword evidence="9" id="KW-1185">Reference proteome</keyword>
<feature type="zinc finger region" description="C3H1-type" evidence="5">
    <location>
        <begin position="354"/>
        <end position="382"/>
    </location>
</feature>
<dbReference type="InterPro" id="IPR050974">
    <property type="entry name" value="Plant_ZF_CCCH"/>
</dbReference>
<gene>
    <name evidence="8" type="ORF">DH2020_035803</name>
</gene>
<keyword evidence="2 5" id="KW-0863">Zinc-finger</keyword>
<dbReference type="Gene3D" id="4.10.1000.10">
    <property type="entry name" value="Zinc finger, CCCH-type"/>
    <property type="match status" value="3"/>
</dbReference>
<feature type="domain" description="C3H1-type" evidence="7">
    <location>
        <begin position="16"/>
        <end position="44"/>
    </location>
</feature>
<dbReference type="SMART" id="SM00356">
    <property type="entry name" value="ZnF_C3H1"/>
    <property type="match status" value="4"/>
</dbReference>
<dbReference type="Pfam" id="PF00642">
    <property type="entry name" value="zf-CCCH"/>
    <property type="match status" value="4"/>
</dbReference>
<keyword evidence="1 5" id="KW-0479">Metal-binding</keyword>
<dbReference type="PANTHER" id="PTHR12506">
    <property type="entry name" value="PROTEIN PHOSPHATASE RELATED"/>
    <property type="match status" value="1"/>
</dbReference>
<feature type="zinc finger region" description="C3H1-type" evidence="5">
    <location>
        <begin position="16"/>
        <end position="44"/>
    </location>
</feature>
<protein>
    <recommendedName>
        <fullName evidence="7">C3H1-type domain-containing protein</fullName>
    </recommendedName>
</protein>
<dbReference type="InterPro" id="IPR000571">
    <property type="entry name" value="Znf_CCCH"/>
</dbReference>
<feature type="compositionally biased region" description="Low complexity" evidence="6">
    <location>
        <begin position="455"/>
        <end position="480"/>
    </location>
</feature>
<dbReference type="EMBL" id="JABTTQ020001577">
    <property type="protein sequence ID" value="KAK6130465.1"/>
    <property type="molecule type" value="Genomic_DNA"/>
</dbReference>
<feature type="domain" description="C3H1-type" evidence="7">
    <location>
        <begin position="354"/>
        <end position="382"/>
    </location>
</feature>
<dbReference type="PANTHER" id="PTHR12506:SF41">
    <property type="entry name" value="ZINC FINGER CCCH DOMAIN-CONTAINING PROTEIN 58"/>
    <property type="match status" value="1"/>
</dbReference>
<evidence type="ECO:0000259" key="7">
    <source>
        <dbReference type="PROSITE" id="PS50103"/>
    </source>
</evidence>
<name>A0ABR0V912_REHGL</name>
<dbReference type="SUPFAM" id="SSF90229">
    <property type="entry name" value="CCCH zinc finger"/>
    <property type="match status" value="4"/>
</dbReference>
<dbReference type="InterPro" id="IPR036855">
    <property type="entry name" value="Znf_CCCH_sf"/>
</dbReference>
<evidence type="ECO:0000313" key="8">
    <source>
        <dbReference type="EMBL" id="KAK6130465.1"/>
    </source>
</evidence>
<evidence type="ECO:0000256" key="6">
    <source>
        <dbReference type="SAM" id="MobiDB-lite"/>
    </source>
</evidence>
<feature type="zinc finger region" description="C3H1-type" evidence="5">
    <location>
        <begin position="158"/>
        <end position="186"/>
    </location>
</feature>
<evidence type="ECO:0000256" key="1">
    <source>
        <dbReference type="ARBA" id="ARBA00022723"/>
    </source>
</evidence>
<keyword evidence="4" id="KW-0238">DNA-binding</keyword>
<feature type="domain" description="C3H1-type" evidence="7">
    <location>
        <begin position="158"/>
        <end position="186"/>
    </location>
</feature>
<feature type="domain" description="C3H1-type" evidence="7">
    <location>
        <begin position="308"/>
        <end position="336"/>
    </location>
</feature>